<evidence type="ECO:0000256" key="6">
    <source>
        <dbReference type="ARBA" id="ARBA00022801"/>
    </source>
</evidence>
<feature type="active site" evidence="9">
    <location>
        <position position="127"/>
    </location>
</feature>
<dbReference type="InterPro" id="IPR001872">
    <property type="entry name" value="Peptidase_A8"/>
</dbReference>
<dbReference type="UniPathway" id="UPA00665"/>
<evidence type="ECO:0000256" key="5">
    <source>
        <dbReference type="ARBA" id="ARBA00022750"/>
    </source>
</evidence>
<comment type="pathway">
    <text evidence="9">Protein modification; lipoprotein biosynthesis (signal peptide cleavage).</text>
</comment>
<evidence type="ECO:0000313" key="12">
    <source>
        <dbReference type="EMBL" id="QJA06067.1"/>
    </source>
</evidence>
<dbReference type="Proteomes" id="UP000501253">
    <property type="component" value="Chromosome"/>
</dbReference>
<dbReference type="PANTHER" id="PTHR33695:SF1">
    <property type="entry name" value="LIPOPROTEIN SIGNAL PEPTIDASE"/>
    <property type="match status" value="1"/>
</dbReference>
<gene>
    <name evidence="9 12" type="primary">lspA</name>
    <name evidence="12" type="ORF">FVE67_04325</name>
</gene>
<evidence type="ECO:0000256" key="4">
    <source>
        <dbReference type="ARBA" id="ARBA00022692"/>
    </source>
</evidence>
<keyword evidence="7 9" id="KW-1133">Transmembrane helix</keyword>
<accession>A0A6H1WS68</accession>
<name>A0A6H1WS68_9BACT</name>
<comment type="subcellular location">
    <subcellularLocation>
        <location evidence="9">Cell membrane</location>
        <topology evidence="9">Multi-pass membrane protein</topology>
    </subcellularLocation>
</comment>
<protein>
    <recommendedName>
        <fullName evidence="9">Lipoprotein signal peptidase</fullName>
        <ecNumber evidence="9">3.4.23.36</ecNumber>
    </recommendedName>
    <alternativeName>
        <fullName evidence="9">Prolipoprotein signal peptidase</fullName>
    </alternativeName>
    <alternativeName>
        <fullName evidence="9">Signal peptidase II</fullName>
        <shortName evidence="9">SPase II</shortName>
    </alternativeName>
</protein>
<feature type="transmembrane region" description="Helical" evidence="9">
    <location>
        <begin position="57"/>
        <end position="74"/>
    </location>
</feature>
<keyword evidence="13" id="KW-1185">Reference proteome</keyword>
<evidence type="ECO:0000256" key="7">
    <source>
        <dbReference type="ARBA" id="ARBA00022989"/>
    </source>
</evidence>
<comment type="caution">
    <text evidence="9">Lacks conserved residue(s) required for the propagation of feature annotation.</text>
</comment>
<keyword evidence="3 9" id="KW-0645">Protease</keyword>
<evidence type="ECO:0000256" key="10">
    <source>
        <dbReference type="RuleBase" id="RU000594"/>
    </source>
</evidence>
<proteinExistence type="inferred from homology"/>
<feature type="active site" evidence="9">
    <location>
        <position position="109"/>
    </location>
</feature>
<dbReference type="EMBL" id="CP042909">
    <property type="protein sequence ID" value="QJA06067.1"/>
    <property type="molecule type" value="Genomic_DNA"/>
</dbReference>
<dbReference type="NCBIfam" id="TIGR00077">
    <property type="entry name" value="lspA"/>
    <property type="match status" value="1"/>
</dbReference>
<dbReference type="GO" id="GO:0004190">
    <property type="term" value="F:aspartic-type endopeptidase activity"/>
    <property type="evidence" value="ECO:0007669"/>
    <property type="project" value="UniProtKB-UniRule"/>
</dbReference>
<dbReference type="RefSeq" id="WP_168719416.1">
    <property type="nucleotide sequence ID" value="NZ_CP042909.1"/>
</dbReference>
<dbReference type="Pfam" id="PF01252">
    <property type="entry name" value="Peptidase_A8"/>
    <property type="match status" value="1"/>
</dbReference>
<dbReference type="GO" id="GO:0005886">
    <property type="term" value="C:plasma membrane"/>
    <property type="evidence" value="ECO:0007669"/>
    <property type="project" value="UniProtKB-SubCell"/>
</dbReference>
<dbReference type="EC" id="3.4.23.36" evidence="9"/>
<dbReference type="PROSITE" id="PS00855">
    <property type="entry name" value="SPASE_II"/>
    <property type="match status" value="1"/>
</dbReference>
<sequence>MIPLLAFAVAALDLLTKYLLDRGLPPEGLPLIPGFLSLVKVRNQGIAFGLFREASLGLFWTLAGLAVAGLILWLGRTEKDRGKRVALGLIAGGALGNGIDRLWHGAVFDFVDLHLGPYHWPAFNLADAAIVLGLLLYLLRWKA</sequence>
<dbReference type="PRINTS" id="PR00781">
    <property type="entry name" value="LIPOSIGPTASE"/>
</dbReference>
<evidence type="ECO:0000256" key="8">
    <source>
        <dbReference type="ARBA" id="ARBA00023136"/>
    </source>
</evidence>
<evidence type="ECO:0000313" key="13">
    <source>
        <dbReference type="Proteomes" id="UP000501253"/>
    </source>
</evidence>
<keyword evidence="8 9" id="KW-0472">Membrane</keyword>
<evidence type="ECO:0000256" key="2">
    <source>
        <dbReference type="ARBA" id="ARBA00022475"/>
    </source>
</evidence>
<dbReference type="GO" id="GO:0006508">
    <property type="term" value="P:proteolysis"/>
    <property type="evidence" value="ECO:0007669"/>
    <property type="project" value="UniProtKB-KW"/>
</dbReference>
<feature type="transmembrane region" description="Helical" evidence="9">
    <location>
        <begin position="118"/>
        <end position="139"/>
    </location>
</feature>
<comment type="catalytic activity">
    <reaction evidence="9 10">
        <text>Release of signal peptides from bacterial membrane prolipoproteins. Hydrolyzes -Xaa-Yaa-Zaa-|-(S,diacylglyceryl)Cys-, in which Xaa is hydrophobic (preferably Leu), and Yaa (Ala or Ser) and Zaa (Gly or Ala) have small, neutral side chains.</text>
        <dbReference type="EC" id="3.4.23.36"/>
    </reaction>
</comment>
<keyword evidence="5 9" id="KW-0064">Aspartyl protease</keyword>
<evidence type="ECO:0000256" key="1">
    <source>
        <dbReference type="ARBA" id="ARBA00006139"/>
    </source>
</evidence>
<comment type="similarity">
    <text evidence="1 9 11">Belongs to the peptidase A8 family.</text>
</comment>
<evidence type="ECO:0000256" key="9">
    <source>
        <dbReference type="HAMAP-Rule" id="MF_00161"/>
    </source>
</evidence>
<comment type="function">
    <text evidence="9 10">This protein specifically catalyzes the removal of signal peptides from prolipoproteins.</text>
</comment>
<keyword evidence="6 9" id="KW-0378">Hydrolase</keyword>
<dbReference type="KEGG" id="tmai:FVE67_04325"/>
<evidence type="ECO:0000256" key="3">
    <source>
        <dbReference type="ARBA" id="ARBA00022670"/>
    </source>
</evidence>
<dbReference type="HAMAP" id="MF_00161">
    <property type="entry name" value="LspA"/>
    <property type="match status" value="1"/>
</dbReference>
<keyword evidence="2 9" id="KW-1003">Cell membrane</keyword>
<dbReference type="AlphaFoldDB" id="A0A6H1WS68"/>
<feature type="transmembrane region" description="Helical" evidence="9">
    <location>
        <begin position="86"/>
        <end position="106"/>
    </location>
</feature>
<organism evidence="12 13">
    <name type="scientific">Thermosulfurimonas marina</name>
    <dbReference type="NCBI Taxonomy" id="2047767"/>
    <lineage>
        <taxon>Bacteria</taxon>
        <taxon>Pseudomonadati</taxon>
        <taxon>Thermodesulfobacteriota</taxon>
        <taxon>Thermodesulfobacteria</taxon>
        <taxon>Thermodesulfobacteriales</taxon>
        <taxon>Thermodesulfobacteriaceae</taxon>
        <taxon>Thermosulfurimonas</taxon>
    </lineage>
</organism>
<evidence type="ECO:0000256" key="11">
    <source>
        <dbReference type="RuleBase" id="RU004181"/>
    </source>
</evidence>
<reference evidence="12 13" key="1">
    <citation type="submission" date="2019-08" db="EMBL/GenBank/DDBJ databases">
        <title>Complete genome sequence of Thermosulfurimonas marina SU872T, an anaerobic thermophilic chemolithoautotrophic bacterium isolated from a shallow marine hydrothermal vent.</title>
        <authorList>
            <person name="Allioux M."/>
            <person name="Jebbar M."/>
            <person name="Slobodkina G."/>
            <person name="Slobodkin A."/>
            <person name="Moalic Y."/>
            <person name="Frolova A."/>
            <person name="Shao Z."/>
            <person name="Alain K."/>
        </authorList>
    </citation>
    <scope>NUCLEOTIDE SEQUENCE [LARGE SCALE GENOMIC DNA]</scope>
    <source>
        <strain evidence="12 13">SU872</strain>
    </source>
</reference>
<keyword evidence="4 9" id="KW-0812">Transmembrane</keyword>
<dbReference type="PANTHER" id="PTHR33695">
    <property type="entry name" value="LIPOPROTEIN SIGNAL PEPTIDASE"/>
    <property type="match status" value="1"/>
</dbReference>